<evidence type="ECO:0000256" key="10">
    <source>
        <dbReference type="HAMAP-Rule" id="MF_00938"/>
    </source>
</evidence>
<dbReference type="SMART" id="SM00387">
    <property type="entry name" value="HATPase_c"/>
    <property type="match status" value="1"/>
</dbReference>
<dbReference type="EC" id="5.6.2.2" evidence="10"/>
<organism evidence="12 15">
    <name type="scientific">Frederiksenia canicola</name>
    <dbReference type="NCBI Taxonomy" id="123824"/>
    <lineage>
        <taxon>Bacteria</taxon>
        <taxon>Pseudomonadati</taxon>
        <taxon>Pseudomonadota</taxon>
        <taxon>Gammaproteobacteria</taxon>
        <taxon>Pasteurellales</taxon>
        <taxon>Pasteurellaceae</taxon>
        <taxon>Frederiksenia</taxon>
    </lineage>
</organism>
<dbReference type="GO" id="GO:0046872">
    <property type="term" value="F:metal ion binding"/>
    <property type="evidence" value="ECO:0007669"/>
    <property type="project" value="UniProtKB-KW"/>
</dbReference>
<evidence type="ECO:0000256" key="5">
    <source>
        <dbReference type="ARBA" id="ARBA00022840"/>
    </source>
</evidence>
<feature type="binding site" evidence="10">
    <location>
        <position position="6"/>
    </location>
    <ligand>
        <name>ATP</name>
        <dbReference type="ChEBI" id="CHEBI:30616"/>
    </ligand>
</feature>
<dbReference type="FunFam" id="3.30.565.10:FF:000002">
    <property type="entry name" value="DNA gyrase subunit B"/>
    <property type="match status" value="1"/>
</dbReference>
<reference evidence="12 15" key="1">
    <citation type="submission" date="2016-03" db="EMBL/GenBank/DDBJ databases">
        <authorList>
            <person name="Hansen M.J."/>
            <person name="Bojesen A.M."/>
            <person name="Planet P."/>
        </authorList>
    </citation>
    <scope>NUCLEOTIDE SEQUENCE [LARGE SCALE GENOMIC DNA]</scope>
    <source>
        <strain evidence="12 15">HPA 21</strain>
    </source>
</reference>
<feature type="binding site" evidence="10">
    <location>
        <position position="70"/>
    </location>
    <ligand>
        <name>ATP</name>
        <dbReference type="ChEBI" id="CHEBI:30616"/>
    </ligand>
</feature>
<dbReference type="EMBL" id="CP015029">
    <property type="protein sequence ID" value="QIM65696.1"/>
    <property type="molecule type" value="Genomic_DNA"/>
</dbReference>
<dbReference type="InterPro" id="IPR001241">
    <property type="entry name" value="Topo_IIA"/>
</dbReference>
<evidence type="ECO:0000313" key="12">
    <source>
        <dbReference type="EMBL" id="QIM65696.1"/>
    </source>
</evidence>
<dbReference type="GO" id="GO:0003677">
    <property type="term" value="F:DNA binding"/>
    <property type="evidence" value="ECO:0007669"/>
    <property type="project" value="UniProtKB-UniRule"/>
</dbReference>
<dbReference type="FunFam" id="3.40.50.670:FF:000003">
    <property type="entry name" value="DNA topoisomerase 4 subunit B"/>
    <property type="match status" value="1"/>
</dbReference>
<keyword evidence="4 10" id="KW-0547">Nucleotide-binding</keyword>
<dbReference type="InterPro" id="IPR036890">
    <property type="entry name" value="HATPase_C_sf"/>
</dbReference>
<dbReference type="InterPro" id="IPR014721">
    <property type="entry name" value="Ribsml_uS5_D2-typ_fold_subgr"/>
</dbReference>
<dbReference type="GO" id="GO:0006265">
    <property type="term" value="P:DNA topological change"/>
    <property type="evidence" value="ECO:0007669"/>
    <property type="project" value="UniProtKB-UniRule"/>
</dbReference>
<gene>
    <name evidence="10" type="primary">parE</name>
    <name evidence="12" type="ORF">A4G17_09670</name>
    <name evidence="13" type="ORF">EDC49_0221</name>
</gene>
<feature type="binding site" evidence="10">
    <location>
        <position position="334"/>
    </location>
    <ligand>
        <name>ATP</name>
        <dbReference type="ChEBI" id="CHEBI:30616"/>
    </ligand>
</feature>
<feature type="binding site" evidence="10">
    <location>
        <position position="43"/>
    </location>
    <ligand>
        <name>ATP</name>
        <dbReference type="ChEBI" id="CHEBI:30616"/>
    </ligand>
</feature>
<evidence type="ECO:0000259" key="11">
    <source>
        <dbReference type="PROSITE" id="PS50880"/>
    </source>
</evidence>
<keyword evidence="3" id="KW-0479">Metal-binding</keyword>
<dbReference type="Proteomes" id="UP000502287">
    <property type="component" value="Chromosome"/>
</dbReference>
<reference evidence="13 14" key="2">
    <citation type="submission" date="2018-11" db="EMBL/GenBank/DDBJ databases">
        <title>Genomic Encyclopedia of Type Strains, Phase IV (KMG-IV): sequencing the most valuable type-strain genomes for metagenomic binning, comparative biology and taxonomic classification.</title>
        <authorList>
            <person name="Goeker M."/>
        </authorList>
    </citation>
    <scope>NUCLEOTIDE SEQUENCE [LARGE SCALE GENOMIC DNA]</scope>
    <source>
        <strain evidence="13 14">DSM 25797</strain>
    </source>
</reference>
<dbReference type="CDD" id="cd00822">
    <property type="entry name" value="TopoII_Trans_DNA_gyrase"/>
    <property type="match status" value="1"/>
</dbReference>
<dbReference type="Gene3D" id="3.30.565.10">
    <property type="entry name" value="Histidine kinase-like ATPase, C-terminal domain"/>
    <property type="match status" value="1"/>
</dbReference>
<dbReference type="InterPro" id="IPR013759">
    <property type="entry name" value="Topo_IIA_B_C"/>
</dbReference>
<evidence type="ECO:0000313" key="15">
    <source>
        <dbReference type="Proteomes" id="UP000502287"/>
    </source>
</evidence>
<proteinExistence type="inferred from homology"/>
<name>A0AAE6X8B4_9PAST</name>
<dbReference type="InterPro" id="IPR003594">
    <property type="entry name" value="HATPase_dom"/>
</dbReference>
<dbReference type="PRINTS" id="PR00418">
    <property type="entry name" value="TPI2FAMILY"/>
</dbReference>
<accession>A0AAE6X8B4</accession>
<dbReference type="Pfam" id="PF00204">
    <property type="entry name" value="DNA_gyraseB"/>
    <property type="match status" value="1"/>
</dbReference>
<keyword evidence="8 10" id="KW-0238">DNA-binding</keyword>
<evidence type="ECO:0000256" key="9">
    <source>
        <dbReference type="ARBA" id="ARBA00023235"/>
    </source>
</evidence>
<comment type="subunit">
    <text evidence="10">Heterotetramer composed of ParC and ParE.</text>
</comment>
<evidence type="ECO:0000256" key="4">
    <source>
        <dbReference type="ARBA" id="ARBA00022741"/>
    </source>
</evidence>
<keyword evidence="9 10" id="KW-0413">Isomerase</keyword>
<keyword evidence="14" id="KW-1185">Reference proteome</keyword>
<dbReference type="HAMAP" id="MF_00938">
    <property type="entry name" value="ParE_type1"/>
    <property type="match status" value="1"/>
</dbReference>
<dbReference type="InterPro" id="IPR013760">
    <property type="entry name" value="Topo_IIA-like_dom_sf"/>
</dbReference>
<evidence type="ECO:0000313" key="13">
    <source>
        <dbReference type="EMBL" id="RPE95845.1"/>
    </source>
</evidence>
<dbReference type="GO" id="GO:0003918">
    <property type="term" value="F:DNA topoisomerase type II (double strand cut, ATP-hydrolyzing) activity"/>
    <property type="evidence" value="ECO:0007669"/>
    <property type="project" value="UniProtKB-UniRule"/>
</dbReference>
<dbReference type="SUPFAM" id="SSF55874">
    <property type="entry name" value="ATPase domain of HSP90 chaperone/DNA topoisomerase II/histidine kinase"/>
    <property type="match status" value="1"/>
</dbReference>
<feature type="domain" description="Toprim" evidence="11">
    <location>
        <begin position="412"/>
        <end position="525"/>
    </location>
</feature>
<dbReference type="KEGG" id="fcl:A4G17_09670"/>
<dbReference type="Gene3D" id="3.40.50.670">
    <property type="match status" value="1"/>
</dbReference>
<feature type="site" description="Interaction with DNA" evidence="10">
    <location>
        <position position="497"/>
    </location>
</feature>
<keyword evidence="6" id="KW-0460">Magnesium</keyword>
<comment type="similarity">
    <text evidence="10">Belongs to the type II topoisomerase family. ParE type 1 subfamily.</text>
</comment>
<evidence type="ECO:0000256" key="1">
    <source>
        <dbReference type="ARBA" id="ARBA00000185"/>
    </source>
</evidence>
<dbReference type="FunFam" id="3.30.230.10:FF:000012">
    <property type="entry name" value="DNA topoisomerase 4 subunit B"/>
    <property type="match status" value="1"/>
</dbReference>
<evidence type="ECO:0000313" key="14">
    <source>
        <dbReference type="Proteomes" id="UP000276901"/>
    </source>
</evidence>
<dbReference type="Pfam" id="PF00986">
    <property type="entry name" value="DNA_gyraseB_C"/>
    <property type="match status" value="1"/>
</dbReference>
<dbReference type="PROSITE" id="PS00177">
    <property type="entry name" value="TOPOISOMERASE_II"/>
    <property type="match status" value="1"/>
</dbReference>
<dbReference type="Pfam" id="PF02518">
    <property type="entry name" value="HATPase_c"/>
    <property type="match status" value="1"/>
</dbReference>
<dbReference type="GO" id="GO:0005694">
    <property type="term" value="C:chromosome"/>
    <property type="evidence" value="ECO:0007669"/>
    <property type="project" value="InterPro"/>
</dbReference>
<dbReference type="EMBL" id="RKQT01000001">
    <property type="protein sequence ID" value="RPE95845.1"/>
    <property type="molecule type" value="Genomic_DNA"/>
</dbReference>
<keyword evidence="7 10" id="KW-0799">Topoisomerase</keyword>
<dbReference type="Proteomes" id="UP000276901">
    <property type="component" value="Unassembled WGS sequence"/>
</dbReference>
<comment type="function">
    <text evidence="10">Topoisomerase IV is essential for chromosome segregation. It relaxes supercoiled DNA. Performs the decatenation events required during the replication of a circular DNA molecule.</text>
</comment>
<feature type="site" description="Interaction with DNA" evidence="10">
    <location>
        <position position="621"/>
    </location>
</feature>
<evidence type="ECO:0000256" key="8">
    <source>
        <dbReference type="ARBA" id="ARBA00023125"/>
    </source>
</evidence>
<evidence type="ECO:0000256" key="2">
    <source>
        <dbReference type="ARBA" id="ARBA00001946"/>
    </source>
</evidence>
<evidence type="ECO:0000256" key="6">
    <source>
        <dbReference type="ARBA" id="ARBA00022842"/>
    </source>
</evidence>
<dbReference type="InterPro" id="IPR006171">
    <property type="entry name" value="TOPRIM_dom"/>
</dbReference>
<dbReference type="PROSITE" id="PS50880">
    <property type="entry name" value="TOPRIM"/>
    <property type="match status" value="1"/>
</dbReference>
<dbReference type="AlphaFoldDB" id="A0AAE6X8B4"/>
<dbReference type="Gene3D" id="3.30.230.10">
    <property type="match status" value="1"/>
</dbReference>
<dbReference type="InterPro" id="IPR018522">
    <property type="entry name" value="TopoIIA_CS"/>
</dbReference>
<evidence type="ECO:0000256" key="7">
    <source>
        <dbReference type="ARBA" id="ARBA00023029"/>
    </source>
</evidence>
<dbReference type="SMART" id="SM00433">
    <property type="entry name" value="TOP2c"/>
    <property type="match status" value="1"/>
</dbReference>
<dbReference type="PRINTS" id="PR01098">
    <property type="entry name" value="TOPISMRASE4B"/>
</dbReference>
<dbReference type="PANTHER" id="PTHR45866">
    <property type="entry name" value="DNA GYRASE/TOPOISOMERASE SUBUNIT B"/>
    <property type="match status" value="1"/>
</dbReference>
<dbReference type="RefSeq" id="WP_123955776.1">
    <property type="nucleotide sequence ID" value="NZ_CP015029.1"/>
</dbReference>
<dbReference type="InterPro" id="IPR013506">
    <property type="entry name" value="Topo_IIA_bsu_dom2"/>
</dbReference>
<comment type="cofactor">
    <cofactor evidence="2">
        <name>Mg(2+)</name>
        <dbReference type="ChEBI" id="CHEBI:18420"/>
    </cofactor>
</comment>
<feature type="site" description="Interaction with DNA" evidence="10">
    <location>
        <position position="446"/>
    </location>
</feature>
<evidence type="ECO:0000256" key="3">
    <source>
        <dbReference type="ARBA" id="ARBA00022723"/>
    </source>
</evidence>
<sequence>MSEKRYGADEITVLKDLEPVQLRPGMYTDTTRPNHLGQEVIDNSVDETLSGFASQIDVILHADNSLEVIDNGRGMPVDLHSTEKISGVELILTKLHAGGKFSNKNYTFSGGLHGVGISVVNALSKRVEITIKRGGEIYTIAFENGVKVEDLKVIGNCPKRQTGTTVRFYPNEKYFDSPKFSVSRLRHLLRAKAVLCPKLTIHFTDHINHTQETWYYEDGLADYLNEALQGYEIIPTPAFIGDVKGESEAVSWALAWLPEGELLNESYVNLIPTSLGGTHVNGLRQGLFKAMSEFCELHNLLPRGVKLAADDVWNRCAYVLSLKMQEPQFAGQTKERLSSRQAASYVENAIKDAFSLWLNQNVQAGQQLAEMAISSAQNRLKAEKKVVRKKLVSGPALPGKLADCISQDLNRTELFLVEGDSAGGSAKQARDKEFQAILPLRGKILNTWEVSPDQVLASTEVHDIAVAMGIDPDNDDLSQLRYGKICILADADSDGLHIATLLCALFLRHFPNLVRHGHVYVAMPPLYRIDIGKDEVHYALDESEKEAILSRLSHKKGTPNVQRFKGLGEMNPSQLRETTMDPTTRRLVQLTFDEQMEEQDDSVDTFELMDMLLAKKRAEDRKKWLQDRGDEADLAV</sequence>
<dbReference type="InterPro" id="IPR020568">
    <property type="entry name" value="Ribosomal_Su5_D2-typ_SF"/>
</dbReference>
<feature type="binding site" evidence="10">
    <location>
        <begin position="111"/>
        <end position="117"/>
    </location>
    <ligand>
        <name>ATP</name>
        <dbReference type="ChEBI" id="CHEBI:30616"/>
    </ligand>
</feature>
<dbReference type="PANTHER" id="PTHR45866:SF4">
    <property type="entry name" value="DNA TOPOISOMERASE 4 SUBUNIT B"/>
    <property type="match status" value="1"/>
</dbReference>
<comment type="catalytic activity">
    <reaction evidence="1 10">
        <text>ATP-dependent breakage, passage and rejoining of double-stranded DNA.</text>
        <dbReference type="EC" id="5.6.2.2"/>
    </reaction>
</comment>
<dbReference type="InterPro" id="IPR002288">
    <property type="entry name" value="DNA_gyrase_B_C"/>
</dbReference>
<dbReference type="NCBIfam" id="TIGR01055">
    <property type="entry name" value="parE_Gneg"/>
    <property type="match status" value="1"/>
</dbReference>
<keyword evidence="5 10" id="KW-0067">ATP-binding</keyword>
<dbReference type="CDD" id="cd16928">
    <property type="entry name" value="HATPase_GyrB-like"/>
    <property type="match status" value="1"/>
</dbReference>
<dbReference type="GO" id="GO:0005524">
    <property type="term" value="F:ATP binding"/>
    <property type="evidence" value="ECO:0007669"/>
    <property type="project" value="UniProtKB-UniRule"/>
</dbReference>
<dbReference type="Pfam" id="PF01751">
    <property type="entry name" value="Toprim"/>
    <property type="match status" value="1"/>
</dbReference>
<dbReference type="InterPro" id="IPR005737">
    <property type="entry name" value="TopoIV_B_Gneg"/>
</dbReference>
<dbReference type="SUPFAM" id="SSF56719">
    <property type="entry name" value="Type II DNA topoisomerase"/>
    <property type="match status" value="1"/>
</dbReference>
<dbReference type="SUPFAM" id="SSF54211">
    <property type="entry name" value="Ribosomal protein S5 domain 2-like"/>
    <property type="match status" value="1"/>
</dbReference>
<protein>
    <recommendedName>
        <fullName evidence="10">DNA topoisomerase 4 subunit B</fullName>
        <ecNumber evidence="10">5.6.2.2</ecNumber>
    </recommendedName>
    <alternativeName>
        <fullName evidence="10">Topoisomerase IV subunit B</fullName>
    </alternativeName>
</protein>
<dbReference type="GO" id="GO:0007059">
    <property type="term" value="P:chromosome segregation"/>
    <property type="evidence" value="ECO:0007669"/>
    <property type="project" value="UniProtKB-UniRule"/>
</dbReference>